<keyword evidence="2" id="KW-1185">Reference proteome</keyword>
<evidence type="ECO:0000313" key="2">
    <source>
        <dbReference type="Proteomes" id="UP000260823"/>
    </source>
</evidence>
<dbReference type="Gene3D" id="3.40.50.2000">
    <property type="entry name" value="Glycogen Phosphorylase B"/>
    <property type="match status" value="1"/>
</dbReference>
<protein>
    <recommendedName>
        <fullName evidence="3">Glycosyltransferase family 4 protein</fullName>
    </recommendedName>
</protein>
<gene>
    <name evidence="1" type="ORF">DYU05_09420</name>
</gene>
<dbReference type="AlphaFoldDB" id="A0A3E2NXQ0"/>
<accession>A0A3E2NXQ0</accession>
<name>A0A3E2NXQ0_9SPHI</name>
<evidence type="ECO:0008006" key="3">
    <source>
        <dbReference type="Google" id="ProtNLM"/>
    </source>
</evidence>
<dbReference type="SUPFAM" id="SSF53756">
    <property type="entry name" value="UDP-Glycosyltransferase/glycogen phosphorylase"/>
    <property type="match status" value="1"/>
</dbReference>
<comment type="caution">
    <text evidence="1">The sequence shown here is derived from an EMBL/GenBank/DDBJ whole genome shotgun (WGS) entry which is preliminary data.</text>
</comment>
<dbReference type="EMBL" id="QWDE01000001">
    <property type="protein sequence ID" value="RFZ85794.1"/>
    <property type="molecule type" value="Genomic_DNA"/>
</dbReference>
<evidence type="ECO:0000313" key="1">
    <source>
        <dbReference type="EMBL" id="RFZ85794.1"/>
    </source>
</evidence>
<dbReference type="Proteomes" id="UP000260823">
    <property type="component" value="Unassembled WGS sequence"/>
</dbReference>
<sequence>MSVSDKHGGGLTLQRVLGNDLNDIKQFIHLKKFAIDLPVKEELASRSVNFLSITESNRVRQLIGRSYAQKASNSMPVIKAHARWAAGKIRRLFKNQNAITALVCPQGANSIVTLEELKKITEVKYISWMMDDHLVSYDDGEWHYPPNIEEQFFRHLREAEHVFVISSAMQEFYKSRFGVDSTVLFGPAQNKEVRFSYFSNLNNKLKIGYFGAVGAWQLDALESVASAIDSSNVILDIYSGIEQLPDRLRIEGVNLKASIAAEDVSSVMEKYDGVLLPISFKKQMRNMSQLNIATKMSEYLASGVPILAVGPPYAAMIGYLEDNNAAFTVTSQSPNDIREGLQALRNLEGVQEILQNAGRLVVTQVGEATMRLVWQSVVNNGHDFK</sequence>
<proteinExistence type="predicted"/>
<reference evidence="1 2" key="1">
    <citation type="submission" date="2018-08" db="EMBL/GenBank/DDBJ databases">
        <title>Mucilaginibacter terrae sp. nov., isolated from manganese diggings.</title>
        <authorList>
            <person name="Huang Y."/>
            <person name="Zhou Z."/>
        </authorList>
    </citation>
    <scope>NUCLEOTIDE SEQUENCE [LARGE SCALE GENOMIC DNA]</scope>
    <source>
        <strain evidence="1 2">ZH6</strain>
    </source>
</reference>
<organism evidence="1 2">
    <name type="scientific">Mucilaginibacter terrenus</name>
    <dbReference type="NCBI Taxonomy" id="2482727"/>
    <lineage>
        <taxon>Bacteria</taxon>
        <taxon>Pseudomonadati</taxon>
        <taxon>Bacteroidota</taxon>
        <taxon>Sphingobacteriia</taxon>
        <taxon>Sphingobacteriales</taxon>
        <taxon>Sphingobacteriaceae</taxon>
        <taxon>Mucilaginibacter</taxon>
    </lineage>
</organism>